<keyword evidence="3" id="KW-1185">Reference proteome</keyword>
<dbReference type="OrthoDB" id="427518at2759"/>
<evidence type="ECO:0000313" key="3">
    <source>
        <dbReference type="Proteomes" id="UP000324222"/>
    </source>
</evidence>
<feature type="compositionally biased region" description="Basic and acidic residues" evidence="1">
    <location>
        <begin position="62"/>
        <end position="78"/>
    </location>
</feature>
<sequence length="139" mass="14793">MSNAAALELLKAQAALLPLDDSSTLVTSAVAHGQTLHLTEAGRQALKLIKQELPLFPTSTLPKEKNQEEESTASEKTDGGSGPVILQVLPSDGTEEAICEANINTSPSPCKRQKIMQLVTKFHGSSDQQLIMAKISGKE</sequence>
<evidence type="ECO:0000256" key="1">
    <source>
        <dbReference type="SAM" id="MobiDB-lite"/>
    </source>
</evidence>
<feature type="region of interest" description="Disordered" evidence="1">
    <location>
        <begin position="57"/>
        <end position="86"/>
    </location>
</feature>
<dbReference type="EMBL" id="VSRR010000332">
    <property type="protein sequence ID" value="MPC14172.1"/>
    <property type="molecule type" value="Genomic_DNA"/>
</dbReference>
<comment type="caution">
    <text evidence="2">The sequence shown here is derived from an EMBL/GenBank/DDBJ whole genome shotgun (WGS) entry which is preliminary data.</text>
</comment>
<reference evidence="2 3" key="1">
    <citation type="submission" date="2019-05" db="EMBL/GenBank/DDBJ databases">
        <title>Another draft genome of Portunus trituberculatus and its Hox gene families provides insights of decapod evolution.</title>
        <authorList>
            <person name="Jeong J.-H."/>
            <person name="Song I."/>
            <person name="Kim S."/>
            <person name="Choi T."/>
            <person name="Kim D."/>
            <person name="Ryu S."/>
            <person name="Kim W."/>
        </authorList>
    </citation>
    <scope>NUCLEOTIDE SEQUENCE [LARGE SCALE GENOMIC DNA]</scope>
    <source>
        <tissue evidence="2">Muscle</tissue>
    </source>
</reference>
<proteinExistence type="predicted"/>
<organism evidence="2 3">
    <name type="scientific">Portunus trituberculatus</name>
    <name type="common">Swimming crab</name>
    <name type="synonym">Neptunus trituberculatus</name>
    <dbReference type="NCBI Taxonomy" id="210409"/>
    <lineage>
        <taxon>Eukaryota</taxon>
        <taxon>Metazoa</taxon>
        <taxon>Ecdysozoa</taxon>
        <taxon>Arthropoda</taxon>
        <taxon>Crustacea</taxon>
        <taxon>Multicrustacea</taxon>
        <taxon>Malacostraca</taxon>
        <taxon>Eumalacostraca</taxon>
        <taxon>Eucarida</taxon>
        <taxon>Decapoda</taxon>
        <taxon>Pleocyemata</taxon>
        <taxon>Brachyura</taxon>
        <taxon>Eubrachyura</taxon>
        <taxon>Portunoidea</taxon>
        <taxon>Portunidae</taxon>
        <taxon>Portuninae</taxon>
        <taxon>Portunus</taxon>
    </lineage>
</organism>
<protein>
    <submittedName>
        <fullName evidence="2">Uncharacterized protein</fullName>
    </submittedName>
</protein>
<evidence type="ECO:0000313" key="2">
    <source>
        <dbReference type="EMBL" id="MPC14172.1"/>
    </source>
</evidence>
<dbReference type="AlphaFoldDB" id="A0A5B7CWR1"/>
<gene>
    <name evidence="2" type="ORF">E2C01_006930</name>
</gene>
<dbReference type="Proteomes" id="UP000324222">
    <property type="component" value="Unassembled WGS sequence"/>
</dbReference>
<name>A0A5B7CWR1_PORTR</name>
<accession>A0A5B7CWR1</accession>